<sequence length="631" mass="70759">MNLSQPFPVLCPYCHLFTAVTQDDLDDHQRDTKSGVEGYSSSPMSMSVGTSASLASNMDISNGSRSTPMNIERFNHIADDEENQNNVFEYRGSSLHLTLTDAISFDFNSLAKETTFVVKHGGPLRGPDTVDRWIRAYDDGFKIVYNVNHNEAVEARNSGVDLNVESVSSFAPVQHLSVASVSASLAQLLVNNEKRQSFQHRHLLGSFDEEEPVYRDVFDGEPKHTNDHTMTIVHCLVMNISPSERHARNNMITFTITPGPSKPKDLMSFLQPILDEVKEVGTNGFQVKKNDAIVYDERAHIIGMTGDIPGVAELINHSGHGFYHGCRICDTLGVSFEGGVYFPNDGTARSLNILLSNRDELGMRGVSDIVSSLPTFSGVPFFCLDEMHLIGGGIAVLVFKFICPTSRHSFLGPGGYIRYFFRLNRELRSATGMLTLHKKIKKCPAKVPPSFKGSFQTKFNNYRAVDWQIFLLVVDPNILLPYIHQKKAEDSFMCIVNGCSLALNRTISKSQLRRMRRYLNDEIEAGCLNVSVFTSKNHYLSHMELMTRQMGPMKQYSCRSTERTIKTFTNRVRSTTHPGVNSTNFSLHEINIRQEGLRKALHVDETPSIGHESSIVLSLEEEDTPELWFAN</sequence>
<accession>A0A367JZG1</accession>
<feature type="region of interest" description="Disordered" evidence="1">
    <location>
        <begin position="26"/>
        <end position="47"/>
    </location>
</feature>
<dbReference type="EMBL" id="PJQM01002449">
    <property type="protein sequence ID" value="RCH95269.1"/>
    <property type="molecule type" value="Genomic_DNA"/>
</dbReference>
<evidence type="ECO:0000256" key="1">
    <source>
        <dbReference type="SAM" id="MobiDB-lite"/>
    </source>
</evidence>
<comment type="caution">
    <text evidence="2">The sequence shown here is derived from an EMBL/GenBank/DDBJ whole genome shotgun (WGS) entry which is preliminary data.</text>
</comment>
<keyword evidence="3" id="KW-1185">Reference proteome</keyword>
<protein>
    <submittedName>
        <fullName evidence="2">Uncharacterized protein</fullName>
    </submittedName>
</protein>
<dbReference type="AlphaFoldDB" id="A0A367JZG1"/>
<dbReference type="Proteomes" id="UP000253551">
    <property type="component" value="Unassembled WGS sequence"/>
</dbReference>
<dbReference type="PANTHER" id="PTHR46579:SF1">
    <property type="entry name" value="F5_8 TYPE C DOMAIN-CONTAINING PROTEIN"/>
    <property type="match status" value="1"/>
</dbReference>
<dbReference type="STRING" id="4846.A0A367JZG1"/>
<dbReference type="Pfam" id="PF02992">
    <property type="entry name" value="Transposase_21"/>
    <property type="match status" value="1"/>
</dbReference>
<gene>
    <name evidence="2" type="ORF">CU098_006661</name>
</gene>
<proteinExistence type="predicted"/>
<name>A0A367JZG1_RHIST</name>
<dbReference type="InterPro" id="IPR004242">
    <property type="entry name" value="Transposase_21"/>
</dbReference>
<organism evidence="2 3">
    <name type="scientific">Rhizopus stolonifer</name>
    <name type="common">Rhizopus nigricans</name>
    <dbReference type="NCBI Taxonomy" id="4846"/>
    <lineage>
        <taxon>Eukaryota</taxon>
        <taxon>Fungi</taxon>
        <taxon>Fungi incertae sedis</taxon>
        <taxon>Mucoromycota</taxon>
        <taxon>Mucoromycotina</taxon>
        <taxon>Mucoromycetes</taxon>
        <taxon>Mucorales</taxon>
        <taxon>Mucorineae</taxon>
        <taxon>Rhizopodaceae</taxon>
        <taxon>Rhizopus</taxon>
    </lineage>
</organism>
<evidence type="ECO:0000313" key="3">
    <source>
        <dbReference type="Proteomes" id="UP000253551"/>
    </source>
</evidence>
<reference evidence="2 3" key="1">
    <citation type="journal article" date="2018" name="G3 (Bethesda)">
        <title>Phylogenetic and Phylogenomic Definition of Rhizopus Species.</title>
        <authorList>
            <person name="Gryganskyi A.P."/>
            <person name="Golan J."/>
            <person name="Dolatabadi S."/>
            <person name="Mondo S."/>
            <person name="Robb S."/>
            <person name="Idnurm A."/>
            <person name="Muszewska A."/>
            <person name="Steczkiewicz K."/>
            <person name="Masonjones S."/>
            <person name="Liao H.L."/>
            <person name="Gajdeczka M.T."/>
            <person name="Anike F."/>
            <person name="Vuek A."/>
            <person name="Anishchenko I.M."/>
            <person name="Voigt K."/>
            <person name="de Hoog G.S."/>
            <person name="Smith M.E."/>
            <person name="Heitman J."/>
            <person name="Vilgalys R."/>
            <person name="Stajich J.E."/>
        </authorList>
    </citation>
    <scope>NUCLEOTIDE SEQUENCE [LARGE SCALE GENOMIC DNA]</scope>
    <source>
        <strain evidence="2 3">LSU 92-RS-03</strain>
    </source>
</reference>
<dbReference type="PANTHER" id="PTHR46579">
    <property type="entry name" value="F5/8 TYPE C DOMAIN-CONTAINING PROTEIN-RELATED"/>
    <property type="match status" value="1"/>
</dbReference>
<dbReference type="OrthoDB" id="2289822at2759"/>
<evidence type="ECO:0000313" key="2">
    <source>
        <dbReference type="EMBL" id="RCH95269.1"/>
    </source>
</evidence>